<gene>
    <name evidence="3" type="ORF">EJK80_03985</name>
</gene>
<proteinExistence type="predicted"/>
<keyword evidence="4" id="KW-1185">Reference proteome</keyword>
<reference evidence="3 4" key="1">
    <citation type="submission" date="2019-06" db="EMBL/GenBank/DDBJ databases">
        <title>Draft genome of C. phoceense Strain 272.</title>
        <authorList>
            <person name="Pacheco L.G.C."/>
            <person name="Barberis C.M."/>
            <person name="Almuzara M.N."/>
            <person name="Traglia G.M."/>
            <person name="Santos C.S."/>
            <person name="Rocha D.J.P.G."/>
            <person name="Aguiar E.R.G.R."/>
            <person name="Vay C.A."/>
        </authorList>
    </citation>
    <scope>NUCLEOTIDE SEQUENCE [LARGE SCALE GENOMIC DNA]</scope>
    <source>
        <strain evidence="3 4">272</strain>
    </source>
</reference>
<dbReference type="AlphaFoldDB" id="A0A540R8F0"/>
<organism evidence="3 4">
    <name type="scientific">Corynebacterium phoceense</name>
    <dbReference type="NCBI Taxonomy" id="1686286"/>
    <lineage>
        <taxon>Bacteria</taxon>
        <taxon>Bacillati</taxon>
        <taxon>Actinomycetota</taxon>
        <taxon>Actinomycetes</taxon>
        <taxon>Mycobacteriales</taxon>
        <taxon>Corynebacteriaceae</taxon>
        <taxon>Corynebacterium</taxon>
    </lineage>
</organism>
<evidence type="ECO:0000256" key="2">
    <source>
        <dbReference type="SAM" id="SignalP"/>
    </source>
</evidence>
<evidence type="ECO:0000313" key="3">
    <source>
        <dbReference type="EMBL" id="TQE43992.1"/>
    </source>
</evidence>
<dbReference type="EMBL" id="VHIR01000004">
    <property type="protein sequence ID" value="TQE43992.1"/>
    <property type="molecule type" value="Genomic_DNA"/>
</dbReference>
<evidence type="ECO:0000313" key="4">
    <source>
        <dbReference type="Proteomes" id="UP000318080"/>
    </source>
</evidence>
<keyword evidence="1" id="KW-1133">Transmembrane helix</keyword>
<feature type="signal peptide" evidence="2">
    <location>
        <begin position="1"/>
        <end position="26"/>
    </location>
</feature>
<dbReference type="STRING" id="1686286.GCA_900092335_00223"/>
<keyword evidence="2" id="KW-0732">Signal</keyword>
<evidence type="ECO:0000256" key="1">
    <source>
        <dbReference type="SAM" id="Phobius"/>
    </source>
</evidence>
<keyword evidence="1" id="KW-0812">Transmembrane</keyword>
<dbReference type="Proteomes" id="UP000318080">
    <property type="component" value="Unassembled WGS sequence"/>
</dbReference>
<feature type="chain" id="PRO_5021705755" evidence="2">
    <location>
        <begin position="27"/>
        <end position="265"/>
    </location>
</feature>
<feature type="transmembrane region" description="Helical" evidence="1">
    <location>
        <begin position="239"/>
        <end position="262"/>
    </location>
</feature>
<dbReference type="RefSeq" id="WP_141628685.1">
    <property type="nucleotide sequence ID" value="NZ_VHIR01000004.1"/>
</dbReference>
<comment type="caution">
    <text evidence="3">The sequence shown here is derived from an EMBL/GenBank/DDBJ whole genome shotgun (WGS) entry which is preliminary data.</text>
</comment>
<name>A0A540R8F0_9CORY</name>
<keyword evidence="1" id="KW-0472">Membrane</keyword>
<protein>
    <submittedName>
        <fullName evidence="3">Uncharacterized protein</fullName>
    </submittedName>
</protein>
<accession>A0A540R8F0</accession>
<sequence length="265" mass="27146">MRKIGTLLSALALSGALVVVPQAATAAPLTFAEAYDPQPFNPFPAEVGSAESGVILLDGLPSNDYISRVNVEFGESPYPINLAGNSFLPSFAKASINPEPIYPAEFSVPFTATIIYTDGTRDTVSGIRTFAPIPTLVKDGEPIPADPTPELPTVTATTTVTVKPAPVTTTVISREPATATETTTATTTKTVAVPTTVATPTTVTETATVTKVAAPVTVTKTVATPGAATDKGSSKDGRLIGGIIAAIVAVLAALGGGAYWFLNMR</sequence>